<dbReference type="Proteomes" id="UP001166585">
    <property type="component" value="Unassembled WGS sequence"/>
</dbReference>
<dbReference type="RefSeq" id="WP_213756854.1">
    <property type="nucleotide sequence ID" value="NZ_JAHCQH010000021.1"/>
</dbReference>
<feature type="compositionally biased region" description="Basic and acidic residues" evidence="1">
    <location>
        <begin position="1"/>
        <end position="18"/>
    </location>
</feature>
<organism evidence="3 4">
    <name type="scientific">Ancylobacter radicis</name>
    <dbReference type="NCBI Taxonomy" id="2836179"/>
    <lineage>
        <taxon>Bacteria</taxon>
        <taxon>Pseudomonadati</taxon>
        <taxon>Pseudomonadota</taxon>
        <taxon>Alphaproteobacteria</taxon>
        <taxon>Hyphomicrobiales</taxon>
        <taxon>Xanthobacteraceae</taxon>
        <taxon>Ancylobacter</taxon>
    </lineage>
</organism>
<name>A0ABS5RCS1_9HYPH</name>
<keyword evidence="4" id="KW-1185">Reference proteome</keyword>
<keyword evidence="2" id="KW-0472">Membrane</keyword>
<sequence>MATADRLREDIDRGRTGDKVPFSDPAAAPLGTDDEAAGTPPTAERIELAQATAARASGRTPPGDTGERSRPYNDQAHDSHPGQMPGERVARTRTGNRRAAYLLAGAVVVTGALLAIWAALMA</sequence>
<dbReference type="EMBL" id="JAHCQH010000021">
    <property type="protein sequence ID" value="MBS9478892.1"/>
    <property type="molecule type" value="Genomic_DNA"/>
</dbReference>
<accession>A0ABS5RCS1</accession>
<feature type="transmembrane region" description="Helical" evidence="2">
    <location>
        <begin position="100"/>
        <end position="120"/>
    </location>
</feature>
<evidence type="ECO:0000313" key="4">
    <source>
        <dbReference type="Proteomes" id="UP001166585"/>
    </source>
</evidence>
<protein>
    <submittedName>
        <fullName evidence="3">Uncharacterized protein</fullName>
    </submittedName>
</protein>
<proteinExistence type="predicted"/>
<evidence type="ECO:0000313" key="3">
    <source>
        <dbReference type="EMBL" id="MBS9478892.1"/>
    </source>
</evidence>
<reference evidence="3" key="1">
    <citation type="submission" date="2021-05" db="EMBL/GenBank/DDBJ databases">
        <authorList>
            <person name="Sun Q."/>
            <person name="Inoue M."/>
        </authorList>
    </citation>
    <scope>NUCLEOTIDE SEQUENCE</scope>
    <source>
        <strain evidence="3">VKM B-3255</strain>
    </source>
</reference>
<feature type="region of interest" description="Disordered" evidence="1">
    <location>
        <begin position="1"/>
        <end position="89"/>
    </location>
</feature>
<gene>
    <name evidence="3" type="ORF">KIP89_17425</name>
</gene>
<evidence type="ECO:0000256" key="1">
    <source>
        <dbReference type="SAM" id="MobiDB-lite"/>
    </source>
</evidence>
<evidence type="ECO:0000256" key="2">
    <source>
        <dbReference type="SAM" id="Phobius"/>
    </source>
</evidence>
<comment type="caution">
    <text evidence="3">The sequence shown here is derived from an EMBL/GenBank/DDBJ whole genome shotgun (WGS) entry which is preliminary data.</text>
</comment>
<keyword evidence="2" id="KW-0812">Transmembrane</keyword>
<feature type="compositionally biased region" description="Basic and acidic residues" evidence="1">
    <location>
        <begin position="65"/>
        <end position="80"/>
    </location>
</feature>
<keyword evidence="2" id="KW-1133">Transmembrane helix</keyword>